<sequence length="80" mass="9096">MRSLYILAVCECHRLYVARPKTHTTTTVGAESVVIVTNLLESPPPDTLFYDGHVQGRTVNKQRYFRLDSRPSLTHERPGV</sequence>
<keyword evidence="2" id="KW-1185">Reference proteome</keyword>
<gene>
    <name evidence="1" type="ORF">E2C01_012791</name>
</gene>
<comment type="caution">
    <text evidence="1">The sequence shown here is derived from an EMBL/GenBank/DDBJ whole genome shotgun (WGS) entry which is preliminary data.</text>
</comment>
<protein>
    <submittedName>
        <fullName evidence="1">Uncharacterized protein</fullName>
    </submittedName>
</protein>
<proteinExistence type="predicted"/>
<dbReference type="Proteomes" id="UP000324222">
    <property type="component" value="Unassembled WGS sequence"/>
</dbReference>
<dbReference type="AlphaFoldDB" id="A0A5B7DET7"/>
<accession>A0A5B7DET7</accession>
<dbReference type="EMBL" id="VSRR010000811">
    <property type="protein sequence ID" value="MPC19860.1"/>
    <property type="molecule type" value="Genomic_DNA"/>
</dbReference>
<evidence type="ECO:0000313" key="2">
    <source>
        <dbReference type="Proteomes" id="UP000324222"/>
    </source>
</evidence>
<organism evidence="1 2">
    <name type="scientific">Portunus trituberculatus</name>
    <name type="common">Swimming crab</name>
    <name type="synonym">Neptunus trituberculatus</name>
    <dbReference type="NCBI Taxonomy" id="210409"/>
    <lineage>
        <taxon>Eukaryota</taxon>
        <taxon>Metazoa</taxon>
        <taxon>Ecdysozoa</taxon>
        <taxon>Arthropoda</taxon>
        <taxon>Crustacea</taxon>
        <taxon>Multicrustacea</taxon>
        <taxon>Malacostraca</taxon>
        <taxon>Eumalacostraca</taxon>
        <taxon>Eucarida</taxon>
        <taxon>Decapoda</taxon>
        <taxon>Pleocyemata</taxon>
        <taxon>Brachyura</taxon>
        <taxon>Eubrachyura</taxon>
        <taxon>Portunoidea</taxon>
        <taxon>Portunidae</taxon>
        <taxon>Portuninae</taxon>
        <taxon>Portunus</taxon>
    </lineage>
</organism>
<reference evidence="1 2" key="1">
    <citation type="submission" date="2019-05" db="EMBL/GenBank/DDBJ databases">
        <title>Another draft genome of Portunus trituberculatus and its Hox gene families provides insights of decapod evolution.</title>
        <authorList>
            <person name="Jeong J.-H."/>
            <person name="Song I."/>
            <person name="Kim S."/>
            <person name="Choi T."/>
            <person name="Kim D."/>
            <person name="Ryu S."/>
            <person name="Kim W."/>
        </authorList>
    </citation>
    <scope>NUCLEOTIDE SEQUENCE [LARGE SCALE GENOMIC DNA]</scope>
    <source>
        <tissue evidence="1">Muscle</tissue>
    </source>
</reference>
<name>A0A5B7DET7_PORTR</name>
<evidence type="ECO:0000313" key="1">
    <source>
        <dbReference type="EMBL" id="MPC19860.1"/>
    </source>
</evidence>